<reference evidence="2" key="2">
    <citation type="submission" date="2010-05" db="EMBL/GenBank/DDBJ databases">
        <title>The Genome Sequence of Magnaporthe poae strain ATCC 64411.</title>
        <authorList>
            <consortium name="The Broad Institute Genome Sequencing Platform"/>
            <consortium name="Broad Institute Genome Sequencing Center for Infectious Disease"/>
            <person name="Ma L.-J."/>
            <person name="Dead R."/>
            <person name="Young S."/>
            <person name="Zeng Q."/>
            <person name="Koehrsen M."/>
            <person name="Alvarado L."/>
            <person name="Berlin A."/>
            <person name="Chapman S.B."/>
            <person name="Chen Z."/>
            <person name="Freedman E."/>
            <person name="Gellesch M."/>
            <person name="Goldberg J."/>
            <person name="Griggs A."/>
            <person name="Gujja S."/>
            <person name="Heilman E.R."/>
            <person name="Heiman D."/>
            <person name="Hepburn T."/>
            <person name="Howarth C."/>
            <person name="Jen D."/>
            <person name="Larson L."/>
            <person name="Mehta T."/>
            <person name="Neiman D."/>
            <person name="Pearson M."/>
            <person name="Roberts A."/>
            <person name="Saif S."/>
            <person name="Shea T."/>
            <person name="Shenoy N."/>
            <person name="Sisk P."/>
            <person name="Stolte C."/>
            <person name="Sykes S."/>
            <person name="Walk T."/>
            <person name="White J."/>
            <person name="Yandava C."/>
            <person name="Haas B."/>
            <person name="Nusbaum C."/>
            <person name="Birren B."/>
        </authorList>
    </citation>
    <scope>NUCLEOTIDE SEQUENCE</scope>
    <source>
        <strain evidence="2">ATCC 64411</strain>
    </source>
</reference>
<dbReference type="AlphaFoldDB" id="A0A0C4E8F6"/>
<dbReference type="STRING" id="644358.A0A0C4E8F6"/>
<dbReference type="OrthoDB" id="73875at2759"/>
<feature type="region of interest" description="Disordered" evidence="1">
    <location>
        <begin position="362"/>
        <end position="381"/>
    </location>
</feature>
<organism evidence="3 4">
    <name type="scientific">Magnaporthiopsis poae (strain ATCC 64411 / 73-15)</name>
    <name type="common">Kentucky bluegrass fungus</name>
    <name type="synonym">Magnaporthe poae</name>
    <dbReference type="NCBI Taxonomy" id="644358"/>
    <lineage>
        <taxon>Eukaryota</taxon>
        <taxon>Fungi</taxon>
        <taxon>Dikarya</taxon>
        <taxon>Ascomycota</taxon>
        <taxon>Pezizomycotina</taxon>
        <taxon>Sordariomycetes</taxon>
        <taxon>Sordariomycetidae</taxon>
        <taxon>Magnaporthales</taxon>
        <taxon>Magnaporthaceae</taxon>
        <taxon>Magnaporthiopsis</taxon>
    </lineage>
</organism>
<evidence type="ECO:0000313" key="3">
    <source>
        <dbReference type="EnsemblFungi" id="MAPG_08857T0"/>
    </source>
</evidence>
<feature type="compositionally biased region" description="Basic and acidic residues" evidence="1">
    <location>
        <begin position="232"/>
        <end position="241"/>
    </location>
</feature>
<feature type="region of interest" description="Disordered" evidence="1">
    <location>
        <begin position="232"/>
        <end position="251"/>
    </location>
</feature>
<reference evidence="4" key="1">
    <citation type="submission" date="2010-05" db="EMBL/GenBank/DDBJ databases">
        <title>The genome sequence of Magnaporthe poae strain ATCC 64411.</title>
        <authorList>
            <person name="Ma L.-J."/>
            <person name="Dead R."/>
            <person name="Young S."/>
            <person name="Zeng Q."/>
            <person name="Koehrsen M."/>
            <person name="Alvarado L."/>
            <person name="Berlin A."/>
            <person name="Chapman S.B."/>
            <person name="Chen Z."/>
            <person name="Freedman E."/>
            <person name="Gellesch M."/>
            <person name="Goldberg J."/>
            <person name="Griggs A."/>
            <person name="Gujja S."/>
            <person name="Heilman E.R."/>
            <person name="Heiman D."/>
            <person name="Hepburn T."/>
            <person name="Howarth C."/>
            <person name="Jen D."/>
            <person name="Larson L."/>
            <person name="Mehta T."/>
            <person name="Neiman D."/>
            <person name="Pearson M."/>
            <person name="Roberts A."/>
            <person name="Saif S."/>
            <person name="Shea T."/>
            <person name="Shenoy N."/>
            <person name="Sisk P."/>
            <person name="Stolte C."/>
            <person name="Sykes S."/>
            <person name="Walk T."/>
            <person name="White J."/>
            <person name="Yandava C."/>
            <person name="Haas B."/>
            <person name="Nusbaum C."/>
            <person name="Birren B."/>
        </authorList>
    </citation>
    <scope>NUCLEOTIDE SEQUENCE [LARGE SCALE GENOMIC DNA]</scope>
    <source>
        <strain evidence="4">ATCC 64411 / 73-15</strain>
    </source>
</reference>
<evidence type="ECO:0000313" key="2">
    <source>
        <dbReference type="EMBL" id="KLU89888.1"/>
    </source>
</evidence>
<proteinExistence type="predicted"/>
<dbReference type="EMBL" id="GL876973">
    <property type="protein sequence ID" value="KLU89888.1"/>
    <property type="molecule type" value="Genomic_DNA"/>
</dbReference>
<dbReference type="eggNOG" id="KOG2806">
    <property type="taxonomic scope" value="Eukaryota"/>
</dbReference>
<evidence type="ECO:0000313" key="4">
    <source>
        <dbReference type="Proteomes" id="UP000011715"/>
    </source>
</evidence>
<dbReference type="EnsemblFungi" id="MAPG_08857T0">
    <property type="protein sequence ID" value="MAPG_08857T0"/>
    <property type="gene ID" value="MAPG_08857"/>
</dbReference>
<evidence type="ECO:0000256" key="1">
    <source>
        <dbReference type="SAM" id="MobiDB-lite"/>
    </source>
</evidence>
<reference evidence="2" key="3">
    <citation type="submission" date="2011-03" db="EMBL/GenBank/DDBJ databases">
        <title>Annotation of Magnaporthe poae ATCC 64411.</title>
        <authorList>
            <person name="Ma L.-J."/>
            <person name="Dead R."/>
            <person name="Young S.K."/>
            <person name="Zeng Q."/>
            <person name="Gargeya S."/>
            <person name="Fitzgerald M."/>
            <person name="Haas B."/>
            <person name="Abouelleil A."/>
            <person name="Alvarado L."/>
            <person name="Arachchi H.M."/>
            <person name="Berlin A."/>
            <person name="Brown A."/>
            <person name="Chapman S.B."/>
            <person name="Chen Z."/>
            <person name="Dunbar C."/>
            <person name="Freedman E."/>
            <person name="Gearin G."/>
            <person name="Gellesch M."/>
            <person name="Goldberg J."/>
            <person name="Griggs A."/>
            <person name="Gujja S."/>
            <person name="Heiman D."/>
            <person name="Howarth C."/>
            <person name="Larson L."/>
            <person name="Lui A."/>
            <person name="MacDonald P.J.P."/>
            <person name="Mehta T."/>
            <person name="Montmayeur A."/>
            <person name="Murphy C."/>
            <person name="Neiman D."/>
            <person name="Pearson M."/>
            <person name="Priest M."/>
            <person name="Roberts A."/>
            <person name="Saif S."/>
            <person name="Shea T."/>
            <person name="Shenoy N."/>
            <person name="Sisk P."/>
            <person name="Stolte C."/>
            <person name="Sykes S."/>
            <person name="Yandava C."/>
            <person name="Wortman J."/>
            <person name="Nusbaum C."/>
            <person name="Birren B."/>
        </authorList>
    </citation>
    <scope>NUCLEOTIDE SEQUENCE</scope>
    <source>
        <strain evidence="2">ATCC 64411</strain>
    </source>
</reference>
<dbReference type="Proteomes" id="UP000011715">
    <property type="component" value="Unassembled WGS sequence"/>
</dbReference>
<sequence length="409" mass="45969">MPDYFYSQHLLSFRGSECFGVGSLSKRRDHGGDWRRYVDHLYRLDRRTTPPEELHELHQRWYTASWIDFVARLTSVNHEVDVLEQRVSKRFKYKLLEERRSCPAGDLEAEIYAILNAEIQTSGVLTLIGDLNNLASFRHSYMNFRNKGEIKASLVFNAHGELRIPYLEEQLLGIAPIGASFKVPRIVTIGPEFKLLASLEGRVQIDANARVDFNVAKWDYSQRFPAANEQYRVTDKEKSPEKPSFATSDEDGGKVQFNWQVTADGVVELHLTPMVTFGIIFDPKWKLPGAAVDLAVDTYLRVHGHASVGSQQSFTYCIGAEAGYEGFARITAPKLFGVSLNKRWSLFSNEVPVYESDSCKSTARRRDASPVQGLPSPVASDVASESLVVEVGPLPDTSPLRAFSFESPV</sequence>
<accession>A0A0C4E8F6</accession>
<dbReference type="VEuPathDB" id="FungiDB:MAPG_08857"/>
<protein>
    <submittedName>
        <fullName evidence="2 3">Uncharacterized protein</fullName>
    </submittedName>
</protein>
<reference evidence="3" key="4">
    <citation type="journal article" date="2015" name="G3 (Bethesda)">
        <title>Genome sequences of three phytopathogenic species of the Magnaporthaceae family of fungi.</title>
        <authorList>
            <person name="Okagaki L.H."/>
            <person name="Nunes C.C."/>
            <person name="Sailsbery J."/>
            <person name="Clay B."/>
            <person name="Brown D."/>
            <person name="John T."/>
            <person name="Oh Y."/>
            <person name="Young N."/>
            <person name="Fitzgerald M."/>
            <person name="Haas B.J."/>
            <person name="Zeng Q."/>
            <person name="Young S."/>
            <person name="Adiconis X."/>
            <person name="Fan L."/>
            <person name="Levin J.Z."/>
            <person name="Mitchell T.K."/>
            <person name="Okubara P.A."/>
            <person name="Farman M.L."/>
            <person name="Kohn L.M."/>
            <person name="Birren B."/>
            <person name="Ma L.-J."/>
            <person name="Dean R.A."/>
        </authorList>
    </citation>
    <scope>NUCLEOTIDE SEQUENCE</scope>
    <source>
        <strain evidence="3">ATCC 64411 / 73-15</strain>
    </source>
</reference>
<gene>
    <name evidence="2" type="ORF">MAPG_08857</name>
</gene>
<dbReference type="EMBL" id="ADBL01002158">
    <property type="status" value="NOT_ANNOTATED_CDS"/>
    <property type="molecule type" value="Genomic_DNA"/>
</dbReference>
<name>A0A0C4E8F6_MAGP6</name>
<keyword evidence="4" id="KW-1185">Reference proteome</keyword>
<reference evidence="3" key="5">
    <citation type="submission" date="2015-06" db="UniProtKB">
        <authorList>
            <consortium name="EnsemblFungi"/>
        </authorList>
    </citation>
    <scope>IDENTIFICATION</scope>
    <source>
        <strain evidence="3">ATCC 64411</strain>
    </source>
</reference>